<feature type="transmembrane region" description="Helical" evidence="6">
    <location>
        <begin position="43"/>
        <end position="62"/>
    </location>
</feature>
<feature type="transmembrane region" description="Helical" evidence="6">
    <location>
        <begin position="74"/>
        <end position="100"/>
    </location>
</feature>
<sequence length="320" mass="35979">MTTDSPDSPDPTPTGSPPHDPAKKQASPPLLLRWLGLPKEAEVGAVMPVLVVACATVAPPLWEHVRTTFTDHTVVFWGTFFVSNGFYWGYSALMALLDLAEFPRALWRFKIQPAKKPTLAQYRKASARALLLQVVVNLPLIVLLDRYLCQWSGRNILAEELPSPLELVKHLLVFAVIEEVGFYYGHRLLHSPRLYRLIHKKHHEFTAPIGVAATYAHPIEHLLSNLLPLIIGPLVMGSHILVFWAWITIAQFTTINSHCGFYFPGFPTPLAHDYHHQVFNANYGVLGILDGLHGTRGNFLRWQESWLSGVHVSETGKPRE</sequence>
<evidence type="ECO:0000256" key="1">
    <source>
        <dbReference type="ARBA" id="ARBA00004370"/>
    </source>
</evidence>
<proteinExistence type="predicted"/>
<protein>
    <recommendedName>
        <fullName evidence="7">Fatty acid hydroxylase domain-containing protein</fullName>
    </recommendedName>
</protein>
<feature type="region of interest" description="Disordered" evidence="5">
    <location>
        <begin position="1"/>
        <end position="26"/>
    </location>
</feature>
<evidence type="ECO:0000256" key="5">
    <source>
        <dbReference type="SAM" id="MobiDB-lite"/>
    </source>
</evidence>
<feature type="transmembrane region" description="Helical" evidence="6">
    <location>
        <begin position="226"/>
        <end position="247"/>
    </location>
</feature>
<name>A0ABR4ND11_9FUNG</name>
<keyword evidence="4 6" id="KW-0472">Membrane</keyword>
<feature type="domain" description="Fatty acid hydroxylase" evidence="7">
    <location>
        <begin position="172"/>
        <end position="295"/>
    </location>
</feature>
<evidence type="ECO:0000256" key="2">
    <source>
        <dbReference type="ARBA" id="ARBA00022692"/>
    </source>
</evidence>
<evidence type="ECO:0000256" key="4">
    <source>
        <dbReference type="ARBA" id="ARBA00023136"/>
    </source>
</evidence>
<evidence type="ECO:0000259" key="7">
    <source>
        <dbReference type="Pfam" id="PF04116"/>
    </source>
</evidence>
<dbReference type="InterPro" id="IPR006694">
    <property type="entry name" value="Fatty_acid_hydroxylase"/>
</dbReference>
<evidence type="ECO:0000256" key="6">
    <source>
        <dbReference type="SAM" id="Phobius"/>
    </source>
</evidence>
<evidence type="ECO:0000256" key="3">
    <source>
        <dbReference type="ARBA" id="ARBA00022989"/>
    </source>
</evidence>
<dbReference type="Pfam" id="PF04116">
    <property type="entry name" value="FA_hydroxylase"/>
    <property type="match status" value="1"/>
</dbReference>
<keyword evidence="9" id="KW-1185">Reference proteome</keyword>
<gene>
    <name evidence="8" type="ORF">HK105_203048</name>
</gene>
<dbReference type="EMBL" id="JADGIZ020000011">
    <property type="protein sequence ID" value="KAL2917384.1"/>
    <property type="molecule type" value="Genomic_DNA"/>
</dbReference>
<dbReference type="InterPro" id="IPR050307">
    <property type="entry name" value="Sterol_Desaturase_Related"/>
</dbReference>
<dbReference type="PANTHER" id="PTHR11863">
    <property type="entry name" value="STEROL DESATURASE"/>
    <property type="match status" value="1"/>
</dbReference>
<evidence type="ECO:0000313" key="8">
    <source>
        <dbReference type="EMBL" id="KAL2917384.1"/>
    </source>
</evidence>
<accession>A0ABR4ND11</accession>
<keyword evidence="3 6" id="KW-1133">Transmembrane helix</keyword>
<reference evidence="8 9" key="1">
    <citation type="submission" date="2023-09" db="EMBL/GenBank/DDBJ databases">
        <title>Pangenome analysis of Batrachochytrium dendrobatidis and related Chytrids.</title>
        <authorList>
            <person name="Yacoub M.N."/>
            <person name="Stajich J.E."/>
            <person name="James T.Y."/>
        </authorList>
    </citation>
    <scope>NUCLEOTIDE SEQUENCE [LARGE SCALE GENOMIC DNA]</scope>
    <source>
        <strain evidence="8 9">JEL0888</strain>
    </source>
</reference>
<comment type="caution">
    <text evidence="8">The sequence shown here is derived from an EMBL/GenBank/DDBJ whole genome shotgun (WGS) entry which is preliminary data.</text>
</comment>
<feature type="compositionally biased region" description="Pro residues" evidence="5">
    <location>
        <begin position="8"/>
        <end position="19"/>
    </location>
</feature>
<keyword evidence="2 6" id="KW-0812">Transmembrane</keyword>
<comment type="subcellular location">
    <subcellularLocation>
        <location evidence="1">Membrane</location>
    </subcellularLocation>
</comment>
<evidence type="ECO:0000313" key="9">
    <source>
        <dbReference type="Proteomes" id="UP001527925"/>
    </source>
</evidence>
<organism evidence="8 9">
    <name type="scientific">Polyrhizophydium stewartii</name>
    <dbReference type="NCBI Taxonomy" id="2732419"/>
    <lineage>
        <taxon>Eukaryota</taxon>
        <taxon>Fungi</taxon>
        <taxon>Fungi incertae sedis</taxon>
        <taxon>Chytridiomycota</taxon>
        <taxon>Chytridiomycota incertae sedis</taxon>
        <taxon>Chytridiomycetes</taxon>
        <taxon>Rhizophydiales</taxon>
        <taxon>Rhizophydiales incertae sedis</taxon>
        <taxon>Polyrhizophydium</taxon>
    </lineage>
</organism>
<dbReference type="Proteomes" id="UP001527925">
    <property type="component" value="Unassembled WGS sequence"/>
</dbReference>